<dbReference type="eggNOG" id="ENOG502QWJJ">
    <property type="taxonomic scope" value="Eukaryota"/>
</dbReference>
<dbReference type="Gramene" id="KQL10796">
    <property type="protein sequence ID" value="KQL10796"/>
    <property type="gene ID" value="SETIT_008181mg"/>
</dbReference>
<evidence type="ECO:0000256" key="1">
    <source>
        <dbReference type="SAM" id="MobiDB-lite"/>
    </source>
</evidence>
<name>K3Y1W2_SETIT</name>
<dbReference type="PANTHER" id="PTHR10775:SF189">
    <property type="entry name" value="OS03G0380600 PROTEIN"/>
    <property type="match status" value="1"/>
</dbReference>
<dbReference type="HOGENOM" id="CLU_012006_0_0_1"/>
<dbReference type="EMBL" id="AGNK02002512">
    <property type="status" value="NOT_ANNOTATED_CDS"/>
    <property type="molecule type" value="Genomic_DNA"/>
</dbReference>
<keyword evidence="4" id="KW-1185">Reference proteome</keyword>
<sequence length="337" mass="37880">MDRTWMYQARRMDGYFRGELNKFIKVAKNNAMVNKTKMVACPCKTCFVEDYMICTYHGEKAPSQDPLEEIMEDVEFDRMFDAYDSFDEGGGDDGGGGSDGDDGVDEGDNGGGDEIDDYDSSGNDEIDDNDFLSQLLHQTKAELLVGSAKGLANFDTVKKSAEENMYERSKGCPKHWTVFRFILELLILKAKHGWSAANLILKLVSPFMMGVERIHACPSHCILYRGDTSKGLDKFTVCSASWYKNNLSYCDDHRQVPTYGNKSKRKGARNSVATVEQEDTTLGISKKHSRILALVTWYLLFADRLRCFFSNPKDVVVVHTSMDPLEGLGSPKYGARY</sequence>
<feature type="compositionally biased region" description="Acidic residues" evidence="1">
    <location>
        <begin position="99"/>
        <end position="120"/>
    </location>
</feature>
<dbReference type="Proteomes" id="UP000004995">
    <property type="component" value="Unassembled WGS sequence"/>
</dbReference>
<dbReference type="Pfam" id="PF13963">
    <property type="entry name" value="Transpos_assoc"/>
    <property type="match status" value="1"/>
</dbReference>
<dbReference type="InParanoid" id="K3Y1W2"/>
<dbReference type="PANTHER" id="PTHR10775">
    <property type="entry name" value="OS08G0208400 PROTEIN"/>
    <property type="match status" value="1"/>
</dbReference>
<proteinExistence type="predicted"/>
<protein>
    <recommendedName>
        <fullName evidence="2">Transposase-associated domain-containing protein</fullName>
    </recommendedName>
</protein>
<organism evidence="3 4">
    <name type="scientific">Setaria italica</name>
    <name type="common">Foxtail millet</name>
    <name type="synonym">Panicum italicum</name>
    <dbReference type="NCBI Taxonomy" id="4555"/>
    <lineage>
        <taxon>Eukaryota</taxon>
        <taxon>Viridiplantae</taxon>
        <taxon>Streptophyta</taxon>
        <taxon>Embryophyta</taxon>
        <taxon>Tracheophyta</taxon>
        <taxon>Spermatophyta</taxon>
        <taxon>Magnoliopsida</taxon>
        <taxon>Liliopsida</taxon>
        <taxon>Poales</taxon>
        <taxon>Poaceae</taxon>
        <taxon>PACMAD clade</taxon>
        <taxon>Panicoideae</taxon>
        <taxon>Panicodae</taxon>
        <taxon>Paniceae</taxon>
        <taxon>Cenchrinae</taxon>
        <taxon>Setaria</taxon>
    </lineage>
</organism>
<evidence type="ECO:0000313" key="3">
    <source>
        <dbReference type="EnsemblPlants" id="KQL10796"/>
    </source>
</evidence>
<reference evidence="3" key="2">
    <citation type="submission" date="2018-08" db="UniProtKB">
        <authorList>
            <consortium name="EnsemblPlants"/>
        </authorList>
    </citation>
    <scope>IDENTIFICATION</scope>
    <source>
        <strain evidence="3">Yugu1</strain>
    </source>
</reference>
<accession>K3Y1W2</accession>
<evidence type="ECO:0000259" key="2">
    <source>
        <dbReference type="Pfam" id="PF13963"/>
    </source>
</evidence>
<feature type="region of interest" description="Disordered" evidence="1">
    <location>
        <begin position="87"/>
        <end position="120"/>
    </location>
</feature>
<dbReference type="EnsemblPlants" id="KQL10796">
    <property type="protein sequence ID" value="KQL10796"/>
    <property type="gene ID" value="SETIT_008181mg"/>
</dbReference>
<feature type="domain" description="Transposase-associated" evidence="2">
    <location>
        <begin position="3"/>
        <end position="47"/>
    </location>
</feature>
<dbReference type="AlphaFoldDB" id="K3Y1W2"/>
<dbReference type="STRING" id="4555.K3Y1W2"/>
<reference evidence="4" key="1">
    <citation type="journal article" date="2012" name="Nat. Biotechnol.">
        <title>Reference genome sequence of the model plant Setaria.</title>
        <authorList>
            <person name="Bennetzen J.L."/>
            <person name="Schmutz J."/>
            <person name="Wang H."/>
            <person name="Percifield R."/>
            <person name="Hawkins J."/>
            <person name="Pontaroli A.C."/>
            <person name="Estep M."/>
            <person name="Feng L."/>
            <person name="Vaughn J.N."/>
            <person name="Grimwood J."/>
            <person name="Jenkins J."/>
            <person name="Barry K."/>
            <person name="Lindquist E."/>
            <person name="Hellsten U."/>
            <person name="Deshpande S."/>
            <person name="Wang X."/>
            <person name="Wu X."/>
            <person name="Mitros T."/>
            <person name="Triplett J."/>
            <person name="Yang X."/>
            <person name="Ye C.Y."/>
            <person name="Mauro-Herrera M."/>
            <person name="Wang L."/>
            <person name="Li P."/>
            <person name="Sharma M."/>
            <person name="Sharma R."/>
            <person name="Ronald P.C."/>
            <person name="Panaud O."/>
            <person name="Kellogg E.A."/>
            <person name="Brutnell T.P."/>
            <person name="Doust A.N."/>
            <person name="Tuskan G.A."/>
            <person name="Rokhsar D."/>
            <person name="Devos K.M."/>
        </authorList>
    </citation>
    <scope>NUCLEOTIDE SEQUENCE [LARGE SCALE GENOMIC DNA]</scope>
    <source>
        <strain evidence="4">cv. Yugu1</strain>
    </source>
</reference>
<dbReference type="InterPro" id="IPR029480">
    <property type="entry name" value="Transpos_assoc"/>
</dbReference>
<evidence type="ECO:0000313" key="4">
    <source>
        <dbReference type="Proteomes" id="UP000004995"/>
    </source>
</evidence>